<evidence type="ECO:0000256" key="3">
    <source>
        <dbReference type="ARBA" id="ARBA00007971"/>
    </source>
</evidence>
<evidence type="ECO:0000256" key="8">
    <source>
        <dbReference type="ARBA" id="ARBA00023143"/>
    </source>
</evidence>
<evidence type="ECO:0000256" key="9">
    <source>
        <dbReference type="SAM" id="Phobius"/>
    </source>
</evidence>
<feature type="domain" description="Flagellar M-ring N-terminal" evidence="10">
    <location>
        <begin position="34"/>
        <end position="209"/>
    </location>
</feature>
<feature type="transmembrane region" description="Helical" evidence="9">
    <location>
        <begin position="12"/>
        <end position="33"/>
    </location>
</feature>
<evidence type="ECO:0000313" key="12">
    <source>
        <dbReference type="EMBL" id="CAG7594879.1"/>
    </source>
</evidence>
<evidence type="ECO:0000256" key="2">
    <source>
        <dbReference type="ARBA" id="ARBA00004651"/>
    </source>
</evidence>
<accession>A0A8S4BVK2</accession>
<dbReference type="GO" id="GO:0005886">
    <property type="term" value="C:plasma membrane"/>
    <property type="evidence" value="ECO:0007669"/>
    <property type="project" value="UniProtKB-SubCell"/>
</dbReference>
<keyword evidence="4" id="KW-1003">Cell membrane</keyword>
<evidence type="ECO:0000256" key="5">
    <source>
        <dbReference type="ARBA" id="ARBA00022692"/>
    </source>
</evidence>
<keyword evidence="12" id="KW-0966">Cell projection</keyword>
<dbReference type="PANTHER" id="PTHR30046:SF0">
    <property type="entry name" value="FLAGELLAR M-RING PROTEIN"/>
    <property type="match status" value="1"/>
</dbReference>
<dbReference type="Pfam" id="PF08345">
    <property type="entry name" value="YscJ_FliF_C"/>
    <property type="match status" value="1"/>
</dbReference>
<organism evidence="12 13">
    <name type="scientific">Hyalomma marginatum</name>
    <dbReference type="NCBI Taxonomy" id="34627"/>
    <lineage>
        <taxon>Eukaryota</taxon>
        <taxon>Metazoa</taxon>
        <taxon>Ecdysozoa</taxon>
        <taxon>Arthropoda</taxon>
        <taxon>Chelicerata</taxon>
        <taxon>Arachnida</taxon>
        <taxon>Acari</taxon>
        <taxon>Parasitiformes</taxon>
        <taxon>Ixodida</taxon>
        <taxon>Ixodoidea</taxon>
        <taxon>Ixodidae</taxon>
        <taxon>Hyalomminae</taxon>
        <taxon>Hyalomma</taxon>
    </lineage>
</organism>
<feature type="transmembrane region" description="Helical" evidence="9">
    <location>
        <begin position="429"/>
        <end position="451"/>
    </location>
</feature>
<dbReference type="InterPro" id="IPR043427">
    <property type="entry name" value="YscJ/FliF"/>
</dbReference>
<dbReference type="PIRSF" id="PIRSF004862">
    <property type="entry name" value="FliF"/>
    <property type="match status" value="1"/>
</dbReference>
<dbReference type="InterPro" id="IPR000067">
    <property type="entry name" value="FlgMring_FliF"/>
</dbReference>
<dbReference type="Pfam" id="PF01514">
    <property type="entry name" value="YscJ_FliF"/>
    <property type="match status" value="1"/>
</dbReference>
<protein>
    <submittedName>
        <fullName evidence="12">Flagellar M-ring protein FliF</fullName>
    </submittedName>
</protein>
<keyword evidence="12" id="KW-0969">Cilium</keyword>
<sequence length="537" mass="58684">MEFLKNLGTKKLIAFITAAIVLFISIIVLIFSISKPNLVPMYTSLTPEDTSAIVARLQSMSIPYSVESDSGQVKVPAEKVLSLRMSLAQEGLPSSGQVAGYELFDKSDAFGASQFVYNINMVRALEGELARTISSLSLIASARVHLVLPKKELFSKNASTSSASIVVKMKGAQQLSKAEIAAIAHIVATAVPDLKLSNITIVDDKGNPLKLSSENGDFMVGGIIDSATEYKINMETRLIKIIEDLVSKSVGFGKVKANVSADIDFDREVINYETYDPEGQVIRSQRTSSENNKDNEKMKDVSVANNIPNGNQQAQFFGKEKVRADNITNYEISKKVGNKISEQGRIKSLSIAVLVDGVYTKDDKGQLVYSERPEEEMTKLKALVTSAVGLDLDRGDKLELINLRFINEVEDTRADEGFMAWIKGDAAKGLIQTLIIGIVLIIIVIMISRIVTAKLASRDRDEEIIANLEGAMAGAENMVTEANRDNAQEGEESTEPKPFEVVSADGVKYASVAKYLNDTVENHLDEAVGVIKNWLYK</sequence>
<proteinExistence type="inferred from homology"/>
<feature type="domain" description="Flagellar M-ring C-terminal" evidence="11">
    <location>
        <begin position="248"/>
        <end position="405"/>
    </location>
</feature>
<dbReference type="GO" id="GO:0003774">
    <property type="term" value="F:cytoskeletal motor activity"/>
    <property type="evidence" value="ECO:0007669"/>
    <property type="project" value="InterPro"/>
</dbReference>
<keyword evidence="13" id="KW-1185">Reference proteome</keyword>
<dbReference type="InterPro" id="IPR045851">
    <property type="entry name" value="AMP-bd_C_sf"/>
</dbReference>
<evidence type="ECO:0000256" key="7">
    <source>
        <dbReference type="ARBA" id="ARBA00023136"/>
    </source>
</evidence>
<dbReference type="Gene3D" id="3.30.300.30">
    <property type="match status" value="1"/>
</dbReference>
<comment type="subcellular location">
    <subcellularLocation>
        <location evidence="1">Bacterial flagellum basal body</location>
    </subcellularLocation>
    <subcellularLocation>
        <location evidence="2">Cell membrane</location>
        <topology evidence="2">Multi-pass membrane protein</topology>
    </subcellularLocation>
</comment>
<dbReference type="InterPro" id="IPR006182">
    <property type="entry name" value="FliF_N_dom"/>
</dbReference>
<evidence type="ECO:0000313" key="13">
    <source>
        <dbReference type="Proteomes" id="UP000837675"/>
    </source>
</evidence>
<reference evidence="12" key="1">
    <citation type="submission" date="2021-06" db="EMBL/GenBank/DDBJ databases">
        <authorList>
            <person name="Nardi T."/>
            <person name="Nardi T."/>
        </authorList>
    </citation>
    <scope>NUCLEOTIDE SEQUENCE</scope>
</reference>
<dbReference type="AlphaFoldDB" id="A0A8S4BVK2"/>
<evidence type="ECO:0000256" key="6">
    <source>
        <dbReference type="ARBA" id="ARBA00022989"/>
    </source>
</evidence>
<keyword evidence="8" id="KW-0975">Bacterial flagellum</keyword>
<evidence type="ECO:0000259" key="10">
    <source>
        <dbReference type="Pfam" id="PF01514"/>
    </source>
</evidence>
<keyword evidence="12" id="KW-0282">Flagellum</keyword>
<dbReference type="Proteomes" id="UP000837675">
    <property type="component" value="Unassembled WGS sequence"/>
</dbReference>
<keyword evidence="7 9" id="KW-0472">Membrane</keyword>
<comment type="caution">
    <text evidence="12">The sequence shown here is derived from an EMBL/GenBank/DDBJ whole genome shotgun (WGS) entry which is preliminary data.</text>
</comment>
<dbReference type="EMBL" id="CAJVAF010000308">
    <property type="protein sequence ID" value="CAG7594879.1"/>
    <property type="molecule type" value="Genomic_DNA"/>
</dbReference>
<name>A0A8S4BVK2_9ACAR</name>
<gene>
    <name evidence="12" type="ORF">MHYMCMPASI_00805</name>
</gene>
<comment type="similarity">
    <text evidence="3">Belongs to the FliF family.</text>
</comment>
<dbReference type="NCBIfam" id="TIGR00206">
    <property type="entry name" value="fliF"/>
    <property type="match status" value="1"/>
</dbReference>
<evidence type="ECO:0000256" key="4">
    <source>
        <dbReference type="ARBA" id="ARBA00022475"/>
    </source>
</evidence>
<keyword evidence="6 9" id="KW-1133">Transmembrane helix</keyword>
<dbReference type="InterPro" id="IPR013556">
    <property type="entry name" value="Flag_M-ring_C"/>
</dbReference>
<dbReference type="PANTHER" id="PTHR30046">
    <property type="entry name" value="FLAGELLAR M-RING PROTEIN"/>
    <property type="match status" value="1"/>
</dbReference>
<evidence type="ECO:0000259" key="11">
    <source>
        <dbReference type="Pfam" id="PF08345"/>
    </source>
</evidence>
<dbReference type="PRINTS" id="PR01009">
    <property type="entry name" value="FLGMRINGFLIF"/>
</dbReference>
<evidence type="ECO:0000256" key="1">
    <source>
        <dbReference type="ARBA" id="ARBA00004117"/>
    </source>
</evidence>
<keyword evidence="5 9" id="KW-0812">Transmembrane</keyword>